<dbReference type="RefSeq" id="WP_369265783.1">
    <property type="nucleotide sequence ID" value="NZ_JBFTFB010000021.1"/>
</dbReference>
<name>A0ABV3YES2_FUSVC</name>
<dbReference type="PANTHER" id="PTHR34825">
    <property type="entry name" value="CONSERVED PROTEIN, WITH A WEAK D-GALACTARATE DEHYDRATASE/ALTRONATE HYDROLASE DOMAIN"/>
    <property type="match status" value="1"/>
</dbReference>
<keyword evidence="3" id="KW-1185">Reference proteome</keyword>
<feature type="domain" description="AAA-ATPase-like" evidence="1">
    <location>
        <begin position="6"/>
        <end position="142"/>
    </location>
</feature>
<dbReference type="EMBL" id="JBFTFB010000021">
    <property type="protein sequence ID" value="MEX6455901.1"/>
    <property type="molecule type" value="Genomic_DNA"/>
</dbReference>
<dbReference type="Pfam" id="PF09820">
    <property type="entry name" value="AAA-ATPase_like"/>
    <property type="match status" value="1"/>
</dbReference>
<evidence type="ECO:0000313" key="3">
    <source>
        <dbReference type="Proteomes" id="UP001560349"/>
    </source>
</evidence>
<evidence type="ECO:0000313" key="2">
    <source>
        <dbReference type="EMBL" id="MEX6455901.1"/>
    </source>
</evidence>
<organism evidence="2 3">
    <name type="scientific">Fusobacterium vincentii</name>
    <name type="common">Fusobacterium nucleatum subsp. vincentii</name>
    <dbReference type="NCBI Taxonomy" id="155615"/>
    <lineage>
        <taxon>Bacteria</taxon>
        <taxon>Fusobacteriati</taxon>
        <taxon>Fusobacteriota</taxon>
        <taxon>Fusobacteriia</taxon>
        <taxon>Fusobacteriales</taxon>
        <taxon>Fusobacteriaceae</taxon>
        <taxon>Fusobacterium</taxon>
    </lineage>
</organism>
<dbReference type="InterPro" id="IPR018631">
    <property type="entry name" value="AAA-ATPase-like_dom"/>
</dbReference>
<proteinExistence type="predicted"/>
<dbReference type="PANTHER" id="PTHR34825:SF1">
    <property type="entry name" value="AAA-ATPASE-LIKE DOMAIN-CONTAINING PROTEIN"/>
    <property type="match status" value="1"/>
</dbReference>
<accession>A0ABV3YES2</accession>
<comment type="caution">
    <text evidence="2">The sequence shown here is derived from an EMBL/GenBank/DDBJ whole genome shotgun (WGS) entry which is preliminary data.</text>
</comment>
<evidence type="ECO:0000259" key="1">
    <source>
        <dbReference type="Pfam" id="PF09820"/>
    </source>
</evidence>
<sequence>MKRIGIGLSDFKELIEEDFYYFDKTKFIDEIVKDGAKVKLFARPRRFGKTLNMSMLKYFFDIKEAEENKKLFKDLYIEKTESFKEQGQYPVIFLSLKDLKATTWEIMQEKIVVTLSDFFSEYYYLLKELNENDTDKFKKVLREEANLSNLGTILKFLTKILYE</sequence>
<dbReference type="Proteomes" id="UP001560349">
    <property type="component" value="Unassembled WGS sequence"/>
</dbReference>
<gene>
    <name evidence="2" type="ORF">AB6N33_10775</name>
</gene>
<feature type="non-terminal residue" evidence="2">
    <location>
        <position position="163"/>
    </location>
</feature>
<protein>
    <submittedName>
        <fullName evidence="2">AAA family ATPase</fullName>
    </submittedName>
</protein>
<reference evidence="2 3" key="1">
    <citation type="submission" date="2024-07" db="EMBL/GenBank/DDBJ databases">
        <authorList>
            <person name="Vancuren S.J."/>
            <person name="Robinson A."/>
            <person name="Cochrane K."/>
            <person name="Allen-Vercoe E."/>
        </authorList>
    </citation>
    <scope>NUCLEOTIDE SEQUENCE [LARGE SCALE GENOMIC DNA]</scope>
    <source>
        <strain evidence="2 3">2-A-13</strain>
    </source>
</reference>